<gene>
    <name evidence="8" type="primary">psrC</name>
    <name evidence="8" type="ORF">SMUL_0344</name>
</gene>
<dbReference type="GO" id="GO:0005886">
    <property type="term" value="C:plasma membrane"/>
    <property type="evidence" value="ECO:0007669"/>
    <property type="project" value="UniProtKB-SubCell"/>
</dbReference>
<sequence>MNQIWGSMEQYSTLVWHWPIAVYLFLAGLSAGAAMTSLIVKWIEGNGKPPWDGLIKAGAILAPLTICLGLFLLIFDLTRPLHFWKLLIHYNFGSVMTLGVLALFIYTPLSFLYTAIKFKPWLFETGPFAGLLKPFRGIIDSIGDNPAWLERTLFLFAVIIGIYTGFLLSAMYSYPLFNTPLLPILFLASGLSSGVAASILFGLLFFKSEVNEKNAKYLLELDLRVVPMELLLLFTLFVGMYFQGGDKAMVAIQAMTTGIWAFVFWFGVIGVGIATPLLIAVTALRHHAYRVGYILLNSVVVLIGVIFLRLYILYAGQTFVG</sequence>
<proteinExistence type="inferred from homology"/>
<feature type="transmembrane region" description="Helical" evidence="7">
    <location>
        <begin position="20"/>
        <end position="42"/>
    </location>
</feature>
<dbReference type="AlphaFoldDB" id="A0AA86AJD8"/>
<evidence type="ECO:0000256" key="2">
    <source>
        <dbReference type="ARBA" id="ARBA00008929"/>
    </source>
</evidence>
<evidence type="ECO:0000256" key="5">
    <source>
        <dbReference type="ARBA" id="ARBA00022989"/>
    </source>
</evidence>
<dbReference type="Proteomes" id="UP000019322">
    <property type="component" value="Chromosome"/>
</dbReference>
<feature type="transmembrane region" description="Helical" evidence="7">
    <location>
        <begin position="262"/>
        <end position="284"/>
    </location>
</feature>
<dbReference type="PANTHER" id="PTHR34856:SF2">
    <property type="entry name" value="PROTEIN NRFD"/>
    <property type="match status" value="1"/>
</dbReference>
<name>A0AA86AJD8_SULMK</name>
<feature type="transmembrane region" description="Helical" evidence="7">
    <location>
        <begin position="225"/>
        <end position="242"/>
    </location>
</feature>
<dbReference type="InterPro" id="IPR052049">
    <property type="entry name" value="Electron_transfer_protein"/>
</dbReference>
<evidence type="ECO:0000313" key="8">
    <source>
        <dbReference type="EMBL" id="AHJ11626.1"/>
    </source>
</evidence>
<dbReference type="RefSeq" id="WP_025343540.1">
    <property type="nucleotide sequence ID" value="NZ_CP007201.1"/>
</dbReference>
<organism evidence="8 9">
    <name type="scientific">Sulfurospirillum multivorans (strain DM 12446 / JCM 15788 / NBRC 109480)</name>
    <dbReference type="NCBI Taxonomy" id="1150621"/>
    <lineage>
        <taxon>Bacteria</taxon>
        <taxon>Pseudomonadati</taxon>
        <taxon>Campylobacterota</taxon>
        <taxon>Epsilonproteobacteria</taxon>
        <taxon>Campylobacterales</taxon>
        <taxon>Sulfurospirillaceae</taxon>
        <taxon>Sulfurospirillum</taxon>
    </lineage>
</organism>
<comment type="similarity">
    <text evidence="2">Belongs to the NrfD family.</text>
</comment>
<feature type="transmembrane region" description="Helical" evidence="7">
    <location>
        <begin position="54"/>
        <end position="75"/>
    </location>
</feature>
<evidence type="ECO:0000256" key="7">
    <source>
        <dbReference type="SAM" id="Phobius"/>
    </source>
</evidence>
<protein>
    <submittedName>
        <fullName evidence="8">Polysulfide reductase, subunit C</fullName>
    </submittedName>
</protein>
<accession>A0AA86AJD8</accession>
<dbReference type="InterPro" id="IPR005614">
    <property type="entry name" value="NrfD-like"/>
</dbReference>
<dbReference type="Gene3D" id="1.20.1630.10">
    <property type="entry name" value="Formate dehydrogenase/DMSO reductase domain"/>
    <property type="match status" value="1"/>
</dbReference>
<comment type="subcellular location">
    <subcellularLocation>
        <location evidence="1">Cell membrane</location>
        <topology evidence="1">Multi-pass membrane protein</topology>
    </subcellularLocation>
</comment>
<feature type="transmembrane region" description="Helical" evidence="7">
    <location>
        <begin position="184"/>
        <end position="205"/>
    </location>
</feature>
<dbReference type="EMBL" id="CP007201">
    <property type="protein sequence ID" value="AHJ11626.1"/>
    <property type="molecule type" value="Genomic_DNA"/>
</dbReference>
<keyword evidence="6 7" id="KW-0472">Membrane</keyword>
<reference evidence="8 9" key="1">
    <citation type="journal article" date="2014" name="Environ. Microbiol.">
        <title>Insights into organohalide respiration and the versatile catabolism of Sulfurospirillum multivorans gained from comparative genomics and physiological studies.</title>
        <authorList>
            <person name="Goris T."/>
            <person name="Schubert T."/>
            <person name="Gadkari J."/>
            <person name="Wubet T."/>
            <person name="Tarkka M."/>
            <person name="Buscot F."/>
            <person name="Adrian L."/>
            <person name="Diekert G."/>
        </authorList>
    </citation>
    <scope>NUCLEOTIDE SEQUENCE [LARGE SCALE GENOMIC DNA]</scope>
    <source>
        <strain evidence="9">DM 12446 / JCM 15788 / NBRC 109480</strain>
    </source>
</reference>
<feature type="transmembrane region" description="Helical" evidence="7">
    <location>
        <begin position="95"/>
        <end position="116"/>
    </location>
</feature>
<dbReference type="Pfam" id="PF03916">
    <property type="entry name" value="NrfD"/>
    <property type="match status" value="1"/>
</dbReference>
<evidence type="ECO:0000256" key="3">
    <source>
        <dbReference type="ARBA" id="ARBA00022475"/>
    </source>
</evidence>
<dbReference type="KEGG" id="smul:SMUL_0344"/>
<keyword evidence="4 7" id="KW-0812">Transmembrane</keyword>
<keyword evidence="3" id="KW-1003">Cell membrane</keyword>
<keyword evidence="5 7" id="KW-1133">Transmembrane helix</keyword>
<evidence type="ECO:0000313" key="9">
    <source>
        <dbReference type="Proteomes" id="UP000019322"/>
    </source>
</evidence>
<evidence type="ECO:0000256" key="4">
    <source>
        <dbReference type="ARBA" id="ARBA00022692"/>
    </source>
</evidence>
<feature type="transmembrane region" description="Helical" evidence="7">
    <location>
        <begin position="153"/>
        <end position="172"/>
    </location>
</feature>
<dbReference type="PANTHER" id="PTHR34856">
    <property type="entry name" value="PROTEIN NRFD"/>
    <property type="match status" value="1"/>
</dbReference>
<evidence type="ECO:0000256" key="6">
    <source>
        <dbReference type="ARBA" id="ARBA00023136"/>
    </source>
</evidence>
<feature type="transmembrane region" description="Helical" evidence="7">
    <location>
        <begin position="291"/>
        <end position="314"/>
    </location>
</feature>
<evidence type="ECO:0000256" key="1">
    <source>
        <dbReference type="ARBA" id="ARBA00004651"/>
    </source>
</evidence>